<protein>
    <recommendedName>
        <fullName evidence="1">non-specific serine/threonine protein kinase</fullName>
        <ecNumber evidence="1">2.7.11.1</ecNumber>
    </recommendedName>
</protein>
<dbReference type="Gene3D" id="1.10.510.10">
    <property type="entry name" value="Transferase(Phosphotransferase) domain 1"/>
    <property type="match status" value="1"/>
</dbReference>
<proteinExistence type="predicted"/>
<dbReference type="PANTHER" id="PTHR43895:SF32">
    <property type="entry name" value="SERINE_THREONINE-PROTEIN KINASE CHK1"/>
    <property type="match status" value="1"/>
</dbReference>
<dbReference type="PANTHER" id="PTHR43895">
    <property type="entry name" value="CALCIUM/CALMODULIN-DEPENDENT PROTEIN KINASE KINASE-RELATED"/>
    <property type="match status" value="1"/>
</dbReference>
<dbReference type="Pfam" id="PF00498">
    <property type="entry name" value="FHA"/>
    <property type="match status" value="1"/>
</dbReference>
<dbReference type="SUPFAM" id="SSF49879">
    <property type="entry name" value="SMAD/FHA domain"/>
    <property type="match status" value="1"/>
</dbReference>
<evidence type="ECO:0000256" key="4">
    <source>
        <dbReference type="ARBA" id="ARBA00022741"/>
    </source>
</evidence>
<dbReference type="PROSITE" id="PS50011">
    <property type="entry name" value="PROTEIN_KINASE_DOM"/>
    <property type="match status" value="1"/>
</dbReference>
<dbReference type="AlphaFoldDB" id="A0A504Z7I5"/>
<dbReference type="GO" id="GO:0005524">
    <property type="term" value="F:ATP binding"/>
    <property type="evidence" value="ECO:0007669"/>
    <property type="project" value="UniProtKB-KW"/>
</dbReference>
<dbReference type="FunFam" id="3.30.200.20:FF:000255">
    <property type="entry name" value="serine/threonine-protein kinase Chk2 isoform X1"/>
    <property type="match status" value="1"/>
</dbReference>
<evidence type="ECO:0000313" key="11">
    <source>
        <dbReference type="EMBL" id="TPP66687.1"/>
    </source>
</evidence>
<organism evidence="11 12">
    <name type="scientific">Fasciola gigantica</name>
    <name type="common">Giant liver fluke</name>
    <dbReference type="NCBI Taxonomy" id="46835"/>
    <lineage>
        <taxon>Eukaryota</taxon>
        <taxon>Metazoa</taxon>
        <taxon>Spiralia</taxon>
        <taxon>Lophotrochozoa</taxon>
        <taxon>Platyhelminthes</taxon>
        <taxon>Trematoda</taxon>
        <taxon>Digenea</taxon>
        <taxon>Plagiorchiida</taxon>
        <taxon>Echinostomata</taxon>
        <taxon>Echinostomatoidea</taxon>
        <taxon>Fasciolidae</taxon>
        <taxon>Fasciola</taxon>
    </lineage>
</organism>
<dbReference type="Pfam" id="PF00069">
    <property type="entry name" value="Pkinase"/>
    <property type="match status" value="1"/>
</dbReference>
<accession>A0A504Z7I5</accession>
<dbReference type="EMBL" id="SUNJ01001521">
    <property type="protein sequence ID" value="TPP66687.1"/>
    <property type="molecule type" value="Genomic_DNA"/>
</dbReference>
<gene>
    <name evidence="11" type="ORF">FGIG_12362</name>
</gene>
<evidence type="ECO:0000256" key="1">
    <source>
        <dbReference type="ARBA" id="ARBA00012513"/>
    </source>
</evidence>
<evidence type="ECO:0000256" key="5">
    <source>
        <dbReference type="ARBA" id="ARBA00022777"/>
    </source>
</evidence>
<evidence type="ECO:0000256" key="7">
    <source>
        <dbReference type="ARBA" id="ARBA00047899"/>
    </source>
</evidence>
<keyword evidence="3" id="KW-0808">Transferase</keyword>
<evidence type="ECO:0000259" key="9">
    <source>
        <dbReference type="PROSITE" id="PS50006"/>
    </source>
</evidence>
<dbReference type="SMART" id="SM00220">
    <property type="entry name" value="S_TKc"/>
    <property type="match status" value="1"/>
</dbReference>
<dbReference type="InterPro" id="IPR008984">
    <property type="entry name" value="SMAD_FHA_dom_sf"/>
</dbReference>
<comment type="catalytic activity">
    <reaction evidence="7">
        <text>L-threonyl-[protein] + ATP = O-phospho-L-threonyl-[protein] + ADP + H(+)</text>
        <dbReference type="Rhea" id="RHEA:46608"/>
        <dbReference type="Rhea" id="RHEA-COMP:11060"/>
        <dbReference type="Rhea" id="RHEA-COMP:11605"/>
        <dbReference type="ChEBI" id="CHEBI:15378"/>
        <dbReference type="ChEBI" id="CHEBI:30013"/>
        <dbReference type="ChEBI" id="CHEBI:30616"/>
        <dbReference type="ChEBI" id="CHEBI:61977"/>
        <dbReference type="ChEBI" id="CHEBI:456216"/>
        <dbReference type="EC" id="2.7.11.1"/>
    </reaction>
</comment>
<sequence length="286" mass="32603">MSGLLPTQDVDELHHSILEGPENFRCWGRFLPLRSKLPALGNFLKQTLRNPPIIDLVEECYTFGRADNCSFVFTAIMFDDSAHFSTFSKQHFKESTNQGTIPFIQDLSSNGTFVNGAKIGRGKKCPLNNNDEISLSVKHFKCFIFSDSNSVKDQYPIEVTEKYTVSKLLGRGACGEVRLVFERHSCRKYAMKIVQKKTFSISSKLGETFTKRIQSEVDILMRLSHPCVIFIYEVVNVDDALYMILELVEGGELFDRIIRLGHLSETDSKFLFLQMVYAVKVRLVET</sequence>
<evidence type="ECO:0000256" key="3">
    <source>
        <dbReference type="ARBA" id="ARBA00022679"/>
    </source>
</evidence>
<dbReference type="OrthoDB" id="40902at2759"/>
<evidence type="ECO:0000256" key="8">
    <source>
        <dbReference type="ARBA" id="ARBA00048679"/>
    </source>
</evidence>
<name>A0A504Z7I5_FASGI</name>
<evidence type="ECO:0000259" key="10">
    <source>
        <dbReference type="PROSITE" id="PS50011"/>
    </source>
</evidence>
<dbReference type="InterPro" id="IPR000719">
    <property type="entry name" value="Prot_kinase_dom"/>
</dbReference>
<feature type="domain" description="FHA" evidence="9">
    <location>
        <begin position="61"/>
        <end position="119"/>
    </location>
</feature>
<dbReference type="GO" id="GO:0007165">
    <property type="term" value="P:signal transduction"/>
    <property type="evidence" value="ECO:0007669"/>
    <property type="project" value="TreeGrafter"/>
</dbReference>
<keyword evidence="6" id="KW-0067">ATP-binding</keyword>
<dbReference type="STRING" id="46835.A0A504Z7I5"/>
<keyword evidence="12" id="KW-1185">Reference proteome</keyword>
<comment type="catalytic activity">
    <reaction evidence="8">
        <text>L-seryl-[protein] + ATP = O-phospho-L-seryl-[protein] + ADP + H(+)</text>
        <dbReference type="Rhea" id="RHEA:17989"/>
        <dbReference type="Rhea" id="RHEA-COMP:9863"/>
        <dbReference type="Rhea" id="RHEA-COMP:11604"/>
        <dbReference type="ChEBI" id="CHEBI:15378"/>
        <dbReference type="ChEBI" id="CHEBI:29999"/>
        <dbReference type="ChEBI" id="CHEBI:30616"/>
        <dbReference type="ChEBI" id="CHEBI:83421"/>
        <dbReference type="ChEBI" id="CHEBI:456216"/>
        <dbReference type="EC" id="2.7.11.1"/>
    </reaction>
</comment>
<reference evidence="11 12" key="1">
    <citation type="submission" date="2019-04" db="EMBL/GenBank/DDBJ databases">
        <title>Annotation for the trematode Fasciola gigantica.</title>
        <authorList>
            <person name="Choi Y.-J."/>
        </authorList>
    </citation>
    <scope>NUCLEOTIDE SEQUENCE [LARGE SCALE GENOMIC DNA]</scope>
    <source>
        <strain evidence="11">Uganda_cow_1</strain>
    </source>
</reference>
<dbReference type="EC" id="2.7.11.1" evidence="1"/>
<dbReference type="InterPro" id="IPR011009">
    <property type="entry name" value="Kinase-like_dom_sf"/>
</dbReference>
<dbReference type="Gene3D" id="2.60.200.20">
    <property type="match status" value="1"/>
</dbReference>
<feature type="domain" description="Protein kinase" evidence="10">
    <location>
        <begin position="163"/>
        <end position="286"/>
    </location>
</feature>
<dbReference type="SMART" id="SM00240">
    <property type="entry name" value="FHA"/>
    <property type="match status" value="1"/>
</dbReference>
<keyword evidence="4" id="KW-0547">Nucleotide-binding</keyword>
<comment type="caution">
    <text evidence="11">The sequence shown here is derived from an EMBL/GenBank/DDBJ whole genome shotgun (WGS) entry which is preliminary data.</text>
</comment>
<evidence type="ECO:0000313" key="12">
    <source>
        <dbReference type="Proteomes" id="UP000316759"/>
    </source>
</evidence>
<dbReference type="GO" id="GO:0004674">
    <property type="term" value="F:protein serine/threonine kinase activity"/>
    <property type="evidence" value="ECO:0007669"/>
    <property type="project" value="UniProtKB-KW"/>
</dbReference>
<dbReference type="PROSITE" id="PS50006">
    <property type="entry name" value="FHA_DOMAIN"/>
    <property type="match status" value="1"/>
</dbReference>
<evidence type="ECO:0000256" key="2">
    <source>
        <dbReference type="ARBA" id="ARBA00022527"/>
    </source>
</evidence>
<dbReference type="CDD" id="cd22666">
    <property type="entry name" value="FHA_CHK2"/>
    <property type="match status" value="1"/>
</dbReference>
<dbReference type="InterPro" id="IPR000253">
    <property type="entry name" value="FHA_dom"/>
</dbReference>
<evidence type="ECO:0000256" key="6">
    <source>
        <dbReference type="ARBA" id="ARBA00022840"/>
    </source>
</evidence>
<dbReference type="SUPFAM" id="SSF56112">
    <property type="entry name" value="Protein kinase-like (PK-like)"/>
    <property type="match status" value="1"/>
</dbReference>
<keyword evidence="2" id="KW-0723">Serine/threonine-protein kinase</keyword>
<keyword evidence="5 11" id="KW-0418">Kinase</keyword>
<dbReference type="Proteomes" id="UP000316759">
    <property type="component" value="Unassembled WGS sequence"/>
</dbReference>